<accession>A0A8S1RSF6</accession>
<name>A0A8S1RSF6_9CILI</name>
<organism evidence="1 2">
    <name type="scientific">Paramecium sonneborni</name>
    <dbReference type="NCBI Taxonomy" id="65129"/>
    <lineage>
        <taxon>Eukaryota</taxon>
        <taxon>Sar</taxon>
        <taxon>Alveolata</taxon>
        <taxon>Ciliophora</taxon>
        <taxon>Intramacronucleata</taxon>
        <taxon>Oligohymenophorea</taxon>
        <taxon>Peniculida</taxon>
        <taxon>Parameciidae</taxon>
        <taxon>Paramecium</taxon>
    </lineage>
</organism>
<comment type="caution">
    <text evidence="1">The sequence shown here is derived from an EMBL/GenBank/DDBJ whole genome shotgun (WGS) entry which is preliminary data.</text>
</comment>
<proteinExistence type="predicted"/>
<reference evidence="1" key="1">
    <citation type="submission" date="2021-01" db="EMBL/GenBank/DDBJ databases">
        <authorList>
            <consortium name="Genoscope - CEA"/>
            <person name="William W."/>
        </authorList>
    </citation>
    <scope>NUCLEOTIDE SEQUENCE</scope>
</reference>
<protein>
    <submittedName>
        <fullName evidence="1">Uncharacterized protein</fullName>
    </submittedName>
</protein>
<dbReference type="Proteomes" id="UP000692954">
    <property type="component" value="Unassembled WGS sequence"/>
</dbReference>
<evidence type="ECO:0000313" key="2">
    <source>
        <dbReference type="Proteomes" id="UP000692954"/>
    </source>
</evidence>
<keyword evidence="2" id="KW-1185">Reference proteome</keyword>
<dbReference type="EMBL" id="CAJJDN010000270">
    <property type="protein sequence ID" value="CAD8130233.1"/>
    <property type="molecule type" value="Genomic_DNA"/>
</dbReference>
<dbReference type="AlphaFoldDB" id="A0A8S1RSF6"/>
<gene>
    <name evidence="1" type="ORF">PSON_ATCC_30995.1.T2700020</name>
</gene>
<sequence length="93" mass="11272">MKNSRETLVNHQILFNFTKRNELKYSYFSSQSRELNLSFNSYQPNYNNKYSQTQQYEKPKFCQQEWNQITLPSSAIREVAFDTAAYLREKRKL</sequence>
<evidence type="ECO:0000313" key="1">
    <source>
        <dbReference type="EMBL" id="CAD8130233.1"/>
    </source>
</evidence>